<comment type="caution">
    <text evidence="2">The sequence shown here is derived from an EMBL/GenBank/DDBJ whole genome shotgun (WGS) entry which is preliminary data.</text>
</comment>
<gene>
    <name evidence="2" type="ORF">JHZ39_001038</name>
</gene>
<dbReference type="InterPro" id="IPR036397">
    <property type="entry name" value="RNaseH_sf"/>
</dbReference>
<evidence type="ECO:0000259" key="1">
    <source>
        <dbReference type="Pfam" id="PF00075"/>
    </source>
</evidence>
<dbReference type="GO" id="GO:0004523">
    <property type="term" value="F:RNA-DNA hybrid ribonuclease activity"/>
    <property type="evidence" value="ECO:0007669"/>
    <property type="project" value="InterPro"/>
</dbReference>
<dbReference type="Gene3D" id="3.30.420.10">
    <property type="entry name" value="Ribonuclease H-like superfamily/Ribonuclease H"/>
    <property type="match status" value="1"/>
</dbReference>
<reference evidence="2" key="1">
    <citation type="submission" date="2020-12" db="EMBL/GenBank/DDBJ databases">
        <authorList>
            <consortium name="Clinical and Environmental Microbiology Branch: Whole genome sequencing antimicrobial resistance pathogens in the healthcare setting"/>
        </authorList>
    </citation>
    <scope>NUCLEOTIDE SEQUENCE</scope>
    <source>
        <strain evidence="2">2018HL-00813</strain>
    </source>
</reference>
<evidence type="ECO:0000313" key="2">
    <source>
        <dbReference type="EMBL" id="EGY2376704.1"/>
    </source>
</evidence>
<dbReference type="SUPFAM" id="SSF53098">
    <property type="entry name" value="Ribonuclease H-like"/>
    <property type="match status" value="1"/>
</dbReference>
<organism evidence="2">
    <name type="scientific">Acinetobacter baumannii</name>
    <dbReference type="NCBI Taxonomy" id="470"/>
    <lineage>
        <taxon>Bacteria</taxon>
        <taxon>Pseudomonadati</taxon>
        <taxon>Pseudomonadota</taxon>
        <taxon>Gammaproteobacteria</taxon>
        <taxon>Moraxellales</taxon>
        <taxon>Moraxellaceae</taxon>
        <taxon>Acinetobacter</taxon>
        <taxon>Acinetobacter calcoaceticus/baumannii complex</taxon>
    </lineage>
</organism>
<dbReference type="AlphaFoldDB" id="A0A9P2LAL9"/>
<dbReference type="GO" id="GO:0003676">
    <property type="term" value="F:nucleic acid binding"/>
    <property type="evidence" value="ECO:0007669"/>
    <property type="project" value="InterPro"/>
</dbReference>
<protein>
    <recommendedName>
        <fullName evidence="1">RNase H type-1 domain-containing protein</fullName>
    </recommendedName>
</protein>
<sequence length="153" mass="16897">MNVTLMTDASHCPETGAGGFGFWCVSDRGKLAGGKPLQGKIKDSYEAEMKAVANALNIGIRAGLISSGDKVLIQLDNTGVIQCIKKKCKPRNDVKHVLDYIFEYARDFLIELECRHVKGHSKKTESRYSSNKHCDRIAKQNMRLARKELGAAA</sequence>
<proteinExistence type="predicted"/>
<dbReference type="InterPro" id="IPR002156">
    <property type="entry name" value="RNaseH_domain"/>
</dbReference>
<dbReference type="RefSeq" id="WP_140968384.1">
    <property type="nucleotide sequence ID" value="NZ_CAJHFX010000001.1"/>
</dbReference>
<feature type="domain" description="RNase H type-1" evidence="1">
    <location>
        <begin position="3"/>
        <end position="142"/>
    </location>
</feature>
<dbReference type="EMBL" id="AAYLMQ010000008">
    <property type="protein sequence ID" value="EGY2376704.1"/>
    <property type="molecule type" value="Genomic_DNA"/>
</dbReference>
<accession>A0A9P2LAL9</accession>
<name>A0A9P2LAL9_ACIBA</name>
<dbReference type="InterPro" id="IPR012337">
    <property type="entry name" value="RNaseH-like_sf"/>
</dbReference>
<dbReference type="Pfam" id="PF00075">
    <property type="entry name" value="RNase_H"/>
    <property type="match status" value="1"/>
</dbReference>